<reference evidence="14 15" key="1">
    <citation type="submission" date="2015-02" db="EMBL/GenBank/DDBJ databases">
        <title>Draft genome of a novel marine cyanobacterium (Chroococcales) isolated from South Atlantic Ocean.</title>
        <authorList>
            <person name="Rigonato J."/>
            <person name="Alvarenga D.O."/>
            <person name="Branco L.H."/>
            <person name="Varani A.M."/>
            <person name="Brandini F.P."/>
            <person name="Fiore M.F."/>
        </authorList>
    </citation>
    <scope>NUCLEOTIDE SEQUENCE [LARGE SCALE GENOMIC DNA]</scope>
    <source>
        <strain evidence="14 15">CENA595</strain>
    </source>
</reference>
<comment type="caution">
    <text evidence="14">The sequence shown here is derived from an EMBL/GenBank/DDBJ whole genome shotgun (WGS) entry which is preliminary data.</text>
</comment>
<feature type="binding site" evidence="12">
    <location>
        <position position="237"/>
    </location>
    <ligand>
        <name>Mn(2+)</name>
        <dbReference type="ChEBI" id="CHEBI:29035"/>
        <label>2</label>
    </ligand>
</feature>
<comment type="cofactor">
    <cofactor evidence="12 13">
        <name>Mn(2+)</name>
        <dbReference type="ChEBI" id="CHEBI:29035"/>
    </cofactor>
    <text evidence="12 13">Binds 2 manganese ions per subunit.</text>
</comment>
<dbReference type="RefSeq" id="WP_045056122.1">
    <property type="nucleotide sequence ID" value="NZ_CAWMDP010000015.1"/>
</dbReference>
<accession>A0A0D8ZPY2</accession>
<evidence type="ECO:0000256" key="13">
    <source>
        <dbReference type="RuleBase" id="RU371113"/>
    </source>
</evidence>
<dbReference type="STRING" id="1618023.UH38_18260"/>
<evidence type="ECO:0000256" key="2">
    <source>
        <dbReference type="ARBA" id="ARBA00022598"/>
    </source>
</evidence>
<feature type="binding site" evidence="11">
    <location>
        <begin position="406"/>
        <end position="409"/>
    </location>
    <ligand>
        <name>GMP</name>
        <dbReference type="ChEBI" id="CHEBI:58115"/>
    </ligand>
</feature>
<dbReference type="GO" id="GO:0006396">
    <property type="term" value="P:RNA processing"/>
    <property type="evidence" value="ECO:0007669"/>
    <property type="project" value="InterPro"/>
</dbReference>
<comment type="catalytic activity">
    <reaction evidence="9">
        <text>a 3'-end 2',3'-cyclophospho-ribonucleotide-RNA + a 5'-end dephospho-ribonucleoside-RNA + GTP + H2O = a ribonucleotidyl-ribonucleotide-RNA + GMP + diphosphate + H(+)</text>
        <dbReference type="Rhea" id="RHEA:68080"/>
        <dbReference type="Rhea" id="RHEA-COMP:10464"/>
        <dbReference type="Rhea" id="RHEA-COMP:13936"/>
        <dbReference type="Rhea" id="RHEA-COMP:17355"/>
        <dbReference type="ChEBI" id="CHEBI:15377"/>
        <dbReference type="ChEBI" id="CHEBI:15378"/>
        <dbReference type="ChEBI" id="CHEBI:33019"/>
        <dbReference type="ChEBI" id="CHEBI:37565"/>
        <dbReference type="ChEBI" id="CHEBI:58115"/>
        <dbReference type="ChEBI" id="CHEBI:83064"/>
        <dbReference type="ChEBI" id="CHEBI:138284"/>
        <dbReference type="ChEBI" id="CHEBI:173118"/>
        <dbReference type="EC" id="6.5.1.8"/>
    </reaction>
</comment>
<comment type="similarity">
    <text evidence="1 13">Belongs to the RtcB family.</text>
</comment>
<dbReference type="PROSITE" id="PS01288">
    <property type="entry name" value="UPF0027"/>
    <property type="match status" value="1"/>
</dbReference>
<evidence type="ECO:0000256" key="7">
    <source>
        <dbReference type="ARBA" id="ARBA00023211"/>
    </source>
</evidence>
<dbReference type="SUPFAM" id="SSF103365">
    <property type="entry name" value="Hypothetical protein PH1602"/>
    <property type="match status" value="1"/>
</dbReference>
<dbReference type="PANTHER" id="PTHR11118">
    <property type="entry name" value="RNA-SPLICING LIGASE RTCB HOMOLOG"/>
    <property type="match status" value="1"/>
</dbReference>
<feature type="binding site" evidence="11">
    <location>
        <position position="482"/>
    </location>
    <ligand>
        <name>GMP</name>
        <dbReference type="ChEBI" id="CHEBI:58115"/>
    </ligand>
</feature>
<evidence type="ECO:0000256" key="4">
    <source>
        <dbReference type="ARBA" id="ARBA00022741"/>
    </source>
</evidence>
<evidence type="ECO:0000256" key="12">
    <source>
        <dbReference type="PIRSR" id="PIRSR601233-3"/>
    </source>
</evidence>
<keyword evidence="4 11" id="KW-0547">Nucleotide-binding</keyword>
<organism evidence="14 15">
    <name type="scientific">Aliterella atlantica CENA595</name>
    <dbReference type="NCBI Taxonomy" id="1618023"/>
    <lineage>
        <taxon>Bacteria</taxon>
        <taxon>Bacillati</taxon>
        <taxon>Cyanobacteriota</taxon>
        <taxon>Cyanophyceae</taxon>
        <taxon>Chroococcidiopsidales</taxon>
        <taxon>Aliterellaceae</taxon>
        <taxon>Aliterella</taxon>
    </lineage>
</organism>
<dbReference type="AlphaFoldDB" id="A0A0D8ZPY2"/>
<dbReference type="GO" id="GO:0170057">
    <property type="term" value="F:RNA ligase (GTP) activity"/>
    <property type="evidence" value="ECO:0007669"/>
    <property type="project" value="UniProtKB-EC"/>
</dbReference>
<dbReference type="GO" id="GO:0042245">
    <property type="term" value="P:RNA repair"/>
    <property type="evidence" value="ECO:0007669"/>
    <property type="project" value="UniProtKB-KW"/>
</dbReference>
<gene>
    <name evidence="13" type="primary">rtcB</name>
    <name evidence="14" type="ORF">UH38_18260</name>
</gene>
<evidence type="ECO:0000256" key="3">
    <source>
        <dbReference type="ARBA" id="ARBA00022723"/>
    </source>
</evidence>
<evidence type="ECO:0000256" key="11">
    <source>
        <dbReference type="PIRSR" id="PIRSR601233-2"/>
    </source>
</evidence>
<evidence type="ECO:0000313" key="15">
    <source>
        <dbReference type="Proteomes" id="UP000032452"/>
    </source>
</evidence>
<proteinExistence type="inferred from homology"/>
<dbReference type="GO" id="GO:0005525">
    <property type="term" value="F:GTP binding"/>
    <property type="evidence" value="ECO:0007669"/>
    <property type="project" value="UniProtKB-KW"/>
</dbReference>
<dbReference type="GO" id="GO:0046872">
    <property type="term" value="F:metal ion binding"/>
    <property type="evidence" value="ECO:0007669"/>
    <property type="project" value="UniProtKB-UniRule"/>
</dbReference>
<comment type="subunit">
    <text evidence="13">Monomer.</text>
</comment>
<dbReference type="Gene3D" id="3.90.1860.10">
    <property type="entry name" value="tRNA-splicing ligase RtcB"/>
    <property type="match status" value="1"/>
</dbReference>
<dbReference type="EC" id="6.5.1.-" evidence="13"/>
<keyword evidence="3 12" id="KW-0479">Metal-binding</keyword>
<sequence>MDFLERISDTIWEIPVSYKEGMRVPARIYGSQQLIREMDAGVFDQVTNVATLPGITKYALCMPDGHFGYGFPIGGVAAMDIENGGVISPGGIGFDINCGMRLVVTNLTYKEVKPHIKQLVDNLYKQIPAGVGSKGFVDISRNEFRRVVEQGAQWCVRNDYGWEEDLELIEENGCFAGADASKISDRAIDRGANQIGTLGSGNHYLEVQVAKKEHIFDPEIAETFGITMPDQVVIMFHCGSRGFGHQVATDYLQTFLKVMDSKYGIKILDRELACAPFNSPEGQAYFAAMKCGINMSFANRQVILHRIREVFARVFGRSARDLGMNMVYDVAHNTAKLEQHKVDGKERSLLVHRKGSTRAFGPHMTDVPKQYQAVGQPVIIGGSMETGSYLLAGVETGAETFFSTAHGSGRTMSRTKARKTWRGEQLQKDMAAKGIYVRSTSWSGLAEEAGAAYKNIDDVIAATELAGLCKRVVRLTPIGNIKG</sequence>
<comment type="catalytic activity">
    <reaction evidence="8">
        <text>a 3'-end 3'-phospho-ribonucleotide-RNA + a 5'-end dephospho-ribonucleoside-RNA + GTP = a ribonucleotidyl-ribonucleotide-RNA + GMP + diphosphate</text>
        <dbReference type="Rhea" id="RHEA:68076"/>
        <dbReference type="Rhea" id="RHEA-COMP:10463"/>
        <dbReference type="Rhea" id="RHEA-COMP:13936"/>
        <dbReference type="Rhea" id="RHEA-COMP:17355"/>
        <dbReference type="ChEBI" id="CHEBI:33019"/>
        <dbReference type="ChEBI" id="CHEBI:37565"/>
        <dbReference type="ChEBI" id="CHEBI:58115"/>
        <dbReference type="ChEBI" id="CHEBI:83062"/>
        <dbReference type="ChEBI" id="CHEBI:138284"/>
        <dbReference type="ChEBI" id="CHEBI:173118"/>
        <dbReference type="EC" id="6.5.1.8"/>
    </reaction>
</comment>
<feature type="binding site" evidence="11">
    <location>
        <begin position="381"/>
        <end position="384"/>
    </location>
    <ligand>
        <name>GMP</name>
        <dbReference type="ChEBI" id="CHEBI:58115"/>
    </ligand>
</feature>
<dbReference type="InterPro" id="IPR001233">
    <property type="entry name" value="RtcB"/>
</dbReference>
<name>A0A0D8ZPY2_9CYAN</name>
<evidence type="ECO:0000256" key="6">
    <source>
        <dbReference type="ARBA" id="ARBA00023134"/>
    </source>
</evidence>
<dbReference type="Proteomes" id="UP000032452">
    <property type="component" value="Unassembled WGS sequence"/>
</dbReference>
<dbReference type="OrthoDB" id="9802323at2"/>
<keyword evidence="5" id="KW-0692">RNA repair</keyword>
<dbReference type="EMBL" id="JYON01000023">
    <property type="protein sequence ID" value="KJH70407.1"/>
    <property type="molecule type" value="Genomic_DNA"/>
</dbReference>
<feature type="binding site" evidence="11">
    <location>
        <begin position="332"/>
        <end position="333"/>
    </location>
    <ligand>
        <name>GMP</name>
        <dbReference type="ChEBI" id="CHEBI:58115"/>
    </ligand>
</feature>
<feature type="binding site" evidence="12">
    <location>
        <position position="95"/>
    </location>
    <ligand>
        <name>Mn(2+)</name>
        <dbReference type="ChEBI" id="CHEBI:29035"/>
        <label>1</label>
    </ligand>
</feature>
<dbReference type="InterPro" id="IPR036025">
    <property type="entry name" value="RtcB-like_sf"/>
</dbReference>
<evidence type="ECO:0000313" key="14">
    <source>
        <dbReference type="EMBL" id="KJH70407.1"/>
    </source>
</evidence>
<feature type="binding site" evidence="11">
    <location>
        <begin position="202"/>
        <end position="206"/>
    </location>
    <ligand>
        <name>GMP</name>
        <dbReference type="ChEBI" id="CHEBI:58115"/>
    </ligand>
</feature>
<feature type="binding site" evidence="11">
    <location>
        <position position="388"/>
    </location>
    <ligand>
        <name>GMP</name>
        <dbReference type="ChEBI" id="CHEBI:58115"/>
    </ligand>
</feature>
<dbReference type="GO" id="GO:0003972">
    <property type="term" value="F:RNA ligase (ATP) activity"/>
    <property type="evidence" value="ECO:0007669"/>
    <property type="project" value="TreeGrafter"/>
</dbReference>
<evidence type="ECO:0000256" key="9">
    <source>
        <dbReference type="ARBA" id="ARBA00049514"/>
    </source>
</evidence>
<feature type="binding site" evidence="12">
    <location>
        <position position="203"/>
    </location>
    <ligand>
        <name>Mn(2+)</name>
        <dbReference type="ChEBI" id="CHEBI:29035"/>
        <label>1</label>
    </ligand>
</feature>
<dbReference type="PATRIC" id="fig|1618023.3.peg.1088"/>
<keyword evidence="2 13" id="KW-0436">Ligase</keyword>
<keyword evidence="6 11" id="KW-0342">GTP-binding</keyword>
<evidence type="ECO:0000256" key="1">
    <source>
        <dbReference type="ARBA" id="ARBA00008071"/>
    </source>
</evidence>
<dbReference type="PANTHER" id="PTHR11118:SF1">
    <property type="entry name" value="RNA-SPLICING LIGASE RTCB HOMOLOG"/>
    <property type="match status" value="1"/>
</dbReference>
<keyword evidence="15" id="KW-1185">Reference proteome</keyword>
<feature type="binding site" evidence="12">
    <location>
        <position position="332"/>
    </location>
    <ligand>
        <name>Mn(2+)</name>
        <dbReference type="ChEBI" id="CHEBI:29035"/>
        <label>2</label>
    </ligand>
</feature>
<keyword evidence="7 12" id="KW-0464">Manganese</keyword>
<evidence type="ECO:0000256" key="8">
    <source>
        <dbReference type="ARBA" id="ARBA00047746"/>
    </source>
</evidence>
<feature type="active site" description="GMP-histidine intermediate" evidence="10">
    <location>
        <position position="406"/>
    </location>
</feature>
<evidence type="ECO:0000256" key="10">
    <source>
        <dbReference type="PIRSR" id="PIRSR601233-1"/>
    </source>
</evidence>
<dbReference type="Pfam" id="PF01139">
    <property type="entry name" value="RtcB"/>
    <property type="match status" value="1"/>
</dbReference>
<evidence type="ECO:0000256" key="5">
    <source>
        <dbReference type="ARBA" id="ARBA00022800"/>
    </source>
</evidence>
<dbReference type="FunFam" id="3.90.1860.10:FF:000001">
    <property type="entry name" value="tRNA-splicing ligase RtcB homolog"/>
    <property type="match status" value="1"/>
</dbReference>
<protein>
    <recommendedName>
        <fullName evidence="13">tRNA-splicing ligase RtcB</fullName>
        <ecNumber evidence="13">6.5.1.-</ecNumber>
    </recommendedName>
</protein>